<dbReference type="AlphaFoldDB" id="A0A1I6D2U2"/>
<name>A0A1I6D2U2_9FIRM</name>
<dbReference type="STRING" id="39060.SAMN05660706_104148"/>
<dbReference type="Pfam" id="PF14451">
    <property type="entry name" value="Ub-Mut7C"/>
    <property type="match status" value="1"/>
</dbReference>
<dbReference type="CDD" id="cd17040">
    <property type="entry name" value="Ubl_MoaD_like"/>
    <property type="match status" value="1"/>
</dbReference>
<evidence type="ECO:0000313" key="2">
    <source>
        <dbReference type="EMBL" id="SFQ99653.1"/>
    </source>
</evidence>
<gene>
    <name evidence="2" type="ORF">SAMN05660706_104148</name>
</gene>
<accession>A0A1I6D2U2</accession>
<evidence type="ECO:0000259" key="1">
    <source>
        <dbReference type="Pfam" id="PF14451"/>
    </source>
</evidence>
<feature type="domain" description="Ubiquitin Mut7-C" evidence="1">
    <location>
        <begin position="3"/>
        <end position="74"/>
    </location>
</feature>
<evidence type="ECO:0000313" key="3">
    <source>
        <dbReference type="Proteomes" id="UP000199584"/>
    </source>
</evidence>
<dbReference type="InterPro" id="IPR027798">
    <property type="entry name" value="Ub_Mut7C"/>
</dbReference>
<reference evidence="3" key="1">
    <citation type="submission" date="2016-10" db="EMBL/GenBank/DDBJ databases">
        <authorList>
            <person name="Varghese N."/>
            <person name="Submissions S."/>
        </authorList>
    </citation>
    <scope>NUCLEOTIDE SEQUENCE [LARGE SCALE GENOMIC DNA]</scope>
    <source>
        <strain evidence="3">DSM 3669</strain>
    </source>
</reference>
<sequence>MRIEVRVFSGLEKFLPNKSFGEPLPVELPEGGTIRDLLLKIGIPKDHVFTILVDGKHRSFDYTVRDGERISLFPPVGGG</sequence>
<dbReference type="Gene3D" id="3.10.20.30">
    <property type="match status" value="1"/>
</dbReference>
<dbReference type="InterPro" id="IPR016155">
    <property type="entry name" value="Mopterin_synth/thiamin_S_b"/>
</dbReference>
<dbReference type="EMBL" id="FOYM01000004">
    <property type="protein sequence ID" value="SFQ99653.1"/>
    <property type="molecule type" value="Genomic_DNA"/>
</dbReference>
<proteinExistence type="predicted"/>
<dbReference type="OrthoDB" id="9801945at2"/>
<dbReference type="InterPro" id="IPR012675">
    <property type="entry name" value="Beta-grasp_dom_sf"/>
</dbReference>
<dbReference type="SUPFAM" id="SSF54285">
    <property type="entry name" value="MoaD/ThiS"/>
    <property type="match status" value="1"/>
</dbReference>
<protein>
    <submittedName>
        <fullName evidence="2">Sulfur carrier protein ThiS (Thiamine biosynthesis)</fullName>
    </submittedName>
</protein>
<dbReference type="Proteomes" id="UP000199584">
    <property type="component" value="Unassembled WGS sequence"/>
</dbReference>
<organism evidence="2 3">
    <name type="scientific">Desulfoscipio geothermicus DSM 3669</name>
    <dbReference type="NCBI Taxonomy" id="1121426"/>
    <lineage>
        <taxon>Bacteria</taxon>
        <taxon>Bacillati</taxon>
        <taxon>Bacillota</taxon>
        <taxon>Clostridia</taxon>
        <taxon>Eubacteriales</taxon>
        <taxon>Desulfallaceae</taxon>
        <taxon>Desulfoscipio</taxon>
    </lineage>
</organism>
<keyword evidence="3" id="KW-1185">Reference proteome</keyword>